<name>A0A106EGJ9_9BURK</name>
<feature type="coiled-coil region" evidence="1">
    <location>
        <begin position="62"/>
        <end position="89"/>
    </location>
</feature>
<keyword evidence="3" id="KW-1185">Reference proteome</keyword>
<protein>
    <submittedName>
        <fullName evidence="2">Uncharacterized protein</fullName>
    </submittedName>
</protein>
<dbReference type="AlphaFoldDB" id="A0A106EGJ9"/>
<comment type="caution">
    <text evidence="2">The sequence shown here is derived from an EMBL/GenBank/DDBJ whole genome shotgun (WGS) entry which is preliminary data.</text>
</comment>
<gene>
    <name evidence="2" type="ORF">WT27_23810</name>
</gene>
<proteinExistence type="predicted"/>
<sequence>MSTIDTMPKQGDEVYDIRGRAADYVARTDDGHIVRPVYEHEDREVSYGKPEVWNEVFATPPVEKLHAEVAALQAELAAARNSLSEVRAVRVAEDREYAARAAMRKQFAQLKKLDDFIAGKITHFVVTQKYSEKISIQTFEDFMKPADRYERGTRLISLFGDSKGDLGWYCNQWSDPGSNGHNGECYPATSLEEAQRIAAECIEKRFAAAREAQHGGLAAELVAAAAAMGVTVPQDVCERAAEFNEKARASNLKHAREQLAKAEAAVRELEAK</sequence>
<keyword evidence="1" id="KW-0175">Coiled coil</keyword>
<dbReference type="RefSeq" id="WP_060103061.1">
    <property type="nucleotide sequence ID" value="NZ_LPEQ01000009.1"/>
</dbReference>
<dbReference type="Proteomes" id="UP000062317">
    <property type="component" value="Unassembled WGS sequence"/>
</dbReference>
<dbReference type="EMBL" id="LPEQ01000009">
    <property type="protein sequence ID" value="KVV57959.1"/>
    <property type="molecule type" value="Genomic_DNA"/>
</dbReference>
<accession>A0A106EGJ9</accession>
<evidence type="ECO:0000313" key="3">
    <source>
        <dbReference type="Proteomes" id="UP000062317"/>
    </source>
</evidence>
<organism evidence="2 3">
    <name type="scientific">Burkholderia territorii</name>
    <dbReference type="NCBI Taxonomy" id="1503055"/>
    <lineage>
        <taxon>Bacteria</taxon>
        <taxon>Pseudomonadati</taxon>
        <taxon>Pseudomonadota</taxon>
        <taxon>Betaproteobacteria</taxon>
        <taxon>Burkholderiales</taxon>
        <taxon>Burkholderiaceae</taxon>
        <taxon>Burkholderia</taxon>
        <taxon>Burkholderia cepacia complex</taxon>
    </lineage>
</organism>
<reference evidence="2 3" key="1">
    <citation type="submission" date="2015-11" db="EMBL/GenBank/DDBJ databases">
        <title>Expanding the genomic diversity of Burkholderia species for the development of highly accurate diagnostics.</title>
        <authorList>
            <person name="Sahl J."/>
            <person name="Keim P."/>
            <person name="Wagner D."/>
        </authorList>
    </citation>
    <scope>NUCLEOTIDE SEQUENCE [LARGE SCALE GENOMIC DNA]</scope>
    <source>
        <strain evidence="2 3">MSMB1301WGS</strain>
    </source>
</reference>
<evidence type="ECO:0000313" key="2">
    <source>
        <dbReference type="EMBL" id="KVV57959.1"/>
    </source>
</evidence>
<evidence type="ECO:0000256" key="1">
    <source>
        <dbReference type="SAM" id="Coils"/>
    </source>
</evidence>